<feature type="compositionally biased region" description="Polar residues" evidence="1">
    <location>
        <begin position="597"/>
        <end position="612"/>
    </location>
</feature>
<dbReference type="GO" id="GO:0003712">
    <property type="term" value="F:transcription coregulator activity"/>
    <property type="evidence" value="ECO:0007669"/>
    <property type="project" value="InterPro"/>
</dbReference>
<dbReference type="Proteomes" id="UP000027120">
    <property type="component" value="Unassembled WGS sequence"/>
</dbReference>
<evidence type="ECO:0000259" key="4">
    <source>
        <dbReference type="Pfam" id="PF20474"/>
    </source>
</evidence>
<dbReference type="GO" id="GO:0000124">
    <property type="term" value="C:SAGA complex"/>
    <property type="evidence" value="ECO:0007669"/>
    <property type="project" value="InterPro"/>
</dbReference>
<dbReference type="InterPro" id="IPR021950">
    <property type="entry name" value="Spt20"/>
</dbReference>
<organism evidence="5 6">
    <name type="scientific">Citrus sinensis</name>
    <name type="common">Sweet orange</name>
    <name type="synonym">Citrus aurantium var. sinensis</name>
    <dbReference type="NCBI Taxonomy" id="2711"/>
    <lineage>
        <taxon>Eukaryota</taxon>
        <taxon>Viridiplantae</taxon>
        <taxon>Streptophyta</taxon>
        <taxon>Embryophyta</taxon>
        <taxon>Tracheophyta</taxon>
        <taxon>Spermatophyta</taxon>
        <taxon>Magnoliopsida</taxon>
        <taxon>eudicotyledons</taxon>
        <taxon>Gunneridae</taxon>
        <taxon>Pentapetalae</taxon>
        <taxon>rosids</taxon>
        <taxon>malvids</taxon>
        <taxon>Sapindales</taxon>
        <taxon>Rutaceae</taxon>
        <taxon>Aurantioideae</taxon>
        <taxon>Citrus</taxon>
    </lineage>
</organism>
<feature type="region of interest" description="Disordered" evidence="1">
    <location>
        <begin position="597"/>
        <end position="635"/>
    </location>
</feature>
<gene>
    <name evidence="5" type="ORF">CISIN_1g000899mg</name>
</gene>
<dbReference type="AlphaFoldDB" id="A0A067FP23"/>
<keyword evidence="2" id="KW-0472">Membrane</keyword>
<evidence type="ECO:0000313" key="5">
    <source>
        <dbReference type="EMBL" id="KDO64936.1"/>
    </source>
</evidence>
<proteinExistence type="predicted"/>
<feature type="region of interest" description="Disordered" evidence="1">
    <location>
        <begin position="358"/>
        <end position="393"/>
    </location>
</feature>
<dbReference type="Pfam" id="PF20474">
    <property type="entry name" value="PHL"/>
    <property type="match status" value="1"/>
</dbReference>
<evidence type="ECO:0000256" key="2">
    <source>
        <dbReference type="SAM" id="Phobius"/>
    </source>
</evidence>
<dbReference type="EMBL" id="KK784904">
    <property type="protein sequence ID" value="KDO64936.1"/>
    <property type="molecule type" value="Genomic_DNA"/>
</dbReference>
<sequence>MGVSFKVSKTGKRFVPKPSLLEDTSTNDASQSSKENSQNKKREVEDAAGVCPPDEGHGISADHEVSFTLNVYPDGYSIEKPSEKESANQGTLQDVSKLLHPYDRASETLFSAIESGRLPGDLLDDIPCKFVDGTIVCEVRDYRNFSSEEGSAALPVDGSPIVSKICLRMSLENIVKDIPVISDNSWTYGDLMEVESRILKALKPRLCLDPSPNLDRLSTNPVPVKLNLSMRHLRRKRLRQMPEVTVTSNNKVRGKKACVDRVPESSNSRFGDSGIVPGNLMTQHVNENITTQNLAPNNILALRPKSFVPDASIPSVPLISQQARYQVGVGMPRSMQDHGSPAVSEMMISYADNLNSTASFHGKRDSQDGPMSPLSSLNKRARQTPMGSDGIQQQQIGPSIESLHGDLSWKLQQQAMARGMQYANAGVQKYPQQAFDGVPNQEAGAMPFSAGHQNMRIVPKQEPFESDRLEGSELSQGKMDIHMGGTELNHMEAQQRLQHRLSYQAFRPGPQSHWNNMGQHIEKDLRKEDQFKRKSVQSPRVSAGALPQSPLSSKSGEISSSSVGPHFGAVTASTALGTSQKEKSAVTSVPAAAGTQSLTSSANDSMQRQHQAQVAAKRRSNSLPKTPAISGVGSPASVSNMSVPLNANSPSVGTPPFADQSVLERFSKIEMVTARYQLNSNKKKVDDYPVRKPSAHSAQNLMHCLSNAFNNEDFKDEARPLSKSIVNGSMNNCKTRVLNFAHSEKMLQGNVVSIVHRVRSRMIMLEKPNDGTVAFYYGDVVDDGDILSAEDYLPTLPNTHLADLLAAEFCSLVCSAKWIYIYIYIGFRLQVISALCLNYVNCLCR</sequence>
<keyword evidence="2" id="KW-0812">Transmembrane</keyword>
<dbReference type="PANTHER" id="PTHR13526:SF8">
    <property type="entry name" value="TRANSCRIPTION FACTOR SPT20 HOMOLOG"/>
    <property type="match status" value="1"/>
</dbReference>
<accession>A0A067FP23</accession>
<evidence type="ECO:0000259" key="3">
    <source>
        <dbReference type="Pfam" id="PF12090"/>
    </source>
</evidence>
<reference evidence="5 6" key="1">
    <citation type="submission" date="2014-04" db="EMBL/GenBank/DDBJ databases">
        <authorList>
            <consortium name="International Citrus Genome Consortium"/>
            <person name="Gmitter F."/>
            <person name="Chen C."/>
            <person name="Farmerie W."/>
            <person name="Harkins T."/>
            <person name="Desany B."/>
            <person name="Mohiuddin M."/>
            <person name="Kodira C."/>
            <person name="Borodovsky M."/>
            <person name="Lomsadze A."/>
            <person name="Burns P."/>
            <person name="Jenkins J."/>
            <person name="Prochnik S."/>
            <person name="Shu S."/>
            <person name="Chapman J."/>
            <person name="Pitluck S."/>
            <person name="Schmutz J."/>
            <person name="Rokhsar D."/>
        </authorList>
    </citation>
    <scope>NUCLEOTIDE SEQUENCE</scope>
</reference>
<feature type="transmembrane region" description="Helical" evidence="2">
    <location>
        <begin position="818"/>
        <end position="840"/>
    </location>
</feature>
<feature type="domain" description="Spt20-like SEP" evidence="3">
    <location>
        <begin position="62"/>
        <end position="219"/>
    </location>
</feature>
<feature type="domain" description="PHL" evidence="4">
    <location>
        <begin position="675"/>
        <end position="814"/>
    </location>
</feature>
<evidence type="ECO:0000256" key="1">
    <source>
        <dbReference type="SAM" id="MobiDB-lite"/>
    </source>
</evidence>
<dbReference type="InterPro" id="IPR046467">
    <property type="entry name" value="PHL_dom"/>
</dbReference>
<dbReference type="Pfam" id="PF12090">
    <property type="entry name" value="Spt20_SEP"/>
    <property type="match status" value="1"/>
</dbReference>
<feature type="compositionally biased region" description="Low complexity" evidence="1">
    <location>
        <begin position="549"/>
        <end position="562"/>
    </location>
</feature>
<evidence type="ECO:0000313" key="6">
    <source>
        <dbReference type="Proteomes" id="UP000027120"/>
    </source>
</evidence>
<keyword evidence="6" id="KW-1185">Reference proteome</keyword>
<dbReference type="InterPro" id="IPR046468">
    <property type="entry name" value="Spt20-like_SEP"/>
</dbReference>
<protein>
    <submittedName>
        <fullName evidence="5">Uncharacterized protein</fullName>
    </submittedName>
</protein>
<dbReference type="PANTHER" id="PTHR13526">
    <property type="entry name" value="TRANSCRIPTION FACTOR SPT20 HOMOLOG"/>
    <property type="match status" value="1"/>
</dbReference>
<feature type="region of interest" description="Disordered" evidence="1">
    <location>
        <begin position="1"/>
        <end position="62"/>
    </location>
</feature>
<feature type="region of interest" description="Disordered" evidence="1">
    <location>
        <begin position="531"/>
        <end position="562"/>
    </location>
</feature>
<keyword evidence="2" id="KW-1133">Transmembrane helix</keyword>
<name>A0A067FP23_CITSI</name>